<gene>
    <name evidence="2" type="ORF">GGI25_003708</name>
</gene>
<dbReference type="Pfam" id="PF03357">
    <property type="entry name" value="Snf7"/>
    <property type="match status" value="1"/>
</dbReference>
<dbReference type="GO" id="GO:0007034">
    <property type="term" value="P:vacuolar transport"/>
    <property type="evidence" value="ECO:0007669"/>
    <property type="project" value="InterPro"/>
</dbReference>
<name>A0A9W8KXW2_9FUNG</name>
<organism evidence="2 3">
    <name type="scientific">Coemansia spiralis</name>
    <dbReference type="NCBI Taxonomy" id="417178"/>
    <lineage>
        <taxon>Eukaryota</taxon>
        <taxon>Fungi</taxon>
        <taxon>Fungi incertae sedis</taxon>
        <taxon>Zoopagomycota</taxon>
        <taxon>Kickxellomycotina</taxon>
        <taxon>Kickxellomycetes</taxon>
        <taxon>Kickxellales</taxon>
        <taxon>Kickxellaceae</taxon>
        <taxon>Coemansia</taxon>
    </lineage>
</organism>
<dbReference type="InterPro" id="IPR009057">
    <property type="entry name" value="Homeodomain-like_sf"/>
</dbReference>
<dbReference type="InterPro" id="IPR005024">
    <property type="entry name" value="Snf7_fam"/>
</dbReference>
<evidence type="ECO:0000313" key="2">
    <source>
        <dbReference type="EMBL" id="KAJ2676202.1"/>
    </source>
</evidence>
<feature type="region of interest" description="Disordered" evidence="1">
    <location>
        <begin position="307"/>
        <end position="326"/>
    </location>
</feature>
<protein>
    <submittedName>
        <fullName evidence="2">Uncharacterized protein</fullName>
    </submittedName>
</protein>
<comment type="caution">
    <text evidence="2">The sequence shown here is derived from an EMBL/GenBank/DDBJ whole genome shotgun (WGS) entry which is preliminary data.</text>
</comment>
<accession>A0A9W8KXW2</accession>
<dbReference type="Gene3D" id="6.10.140.1230">
    <property type="match status" value="1"/>
</dbReference>
<dbReference type="EMBL" id="JANBTW010000042">
    <property type="protein sequence ID" value="KAJ2676202.1"/>
    <property type="molecule type" value="Genomic_DNA"/>
</dbReference>
<reference evidence="2" key="1">
    <citation type="submission" date="2022-07" db="EMBL/GenBank/DDBJ databases">
        <title>Phylogenomic reconstructions and comparative analyses of Kickxellomycotina fungi.</title>
        <authorList>
            <person name="Reynolds N.K."/>
            <person name="Stajich J.E."/>
            <person name="Barry K."/>
            <person name="Grigoriev I.V."/>
            <person name="Crous P."/>
            <person name="Smith M.E."/>
        </authorList>
    </citation>
    <scope>NUCLEOTIDE SEQUENCE</scope>
    <source>
        <strain evidence="2">NRRL 3115</strain>
    </source>
</reference>
<feature type="compositionally biased region" description="Basic and acidic residues" evidence="1">
    <location>
        <begin position="27"/>
        <end position="38"/>
    </location>
</feature>
<evidence type="ECO:0000256" key="1">
    <source>
        <dbReference type="SAM" id="MobiDB-lite"/>
    </source>
</evidence>
<feature type="region of interest" description="Disordered" evidence="1">
    <location>
        <begin position="1"/>
        <end position="44"/>
    </location>
</feature>
<evidence type="ECO:0000313" key="3">
    <source>
        <dbReference type="Proteomes" id="UP001151518"/>
    </source>
</evidence>
<feature type="compositionally biased region" description="Basic and acidic residues" evidence="1">
    <location>
        <begin position="309"/>
        <end position="320"/>
    </location>
</feature>
<dbReference type="Proteomes" id="UP001151518">
    <property type="component" value="Unassembled WGS sequence"/>
</dbReference>
<dbReference type="PANTHER" id="PTHR10476">
    <property type="entry name" value="CHARGED MULTIVESICULAR BODY PROTEIN"/>
    <property type="match status" value="1"/>
</dbReference>
<dbReference type="SUPFAM" id="SSF46689">
    <property type="entry name" value="Homeodomain-like"/>
    <property type="match status" value="1"/>
</dbReference>
<sequence length="326" mass="36851">MRTLVDIDPPESTHGEKLLEAPSKPGNEPKKKQTEAKARGSYRRYTPQQIERLFDLVIEEGPSAKEAALMAGINVRTAQNYVKTYRDDEQKRLPGIERKPRKGCLGKLNETHTRFLTQLVNQKPTAVLHSTRCHVFRQYLAGRNFTAKSLARQAKQCEKDEQREKVKLKKAIKKGDTEIARIHASNAIRKKNEYVNLTKLASRIDAVSSRVQTAVTMHKVTGSMTNVVRGMDRAMESMNLERISQVMDKFESQFEDLDVQTEYLEGTIGGATTLSTPQEDVDTLMQQVADEAGLEVNQELGVMEAPQELPKEEELTERLARLRNAS</sequence>
<dbReference type="AlphaFoldDB" id="A0A9W8KXW2"/>
<dbReference type="OrthoDB" id="10266568at2759"/>
<proteinExistence type="predicted"/>